<organism evidence="12 13">
    <name type="scientific">Bartonella tamiae Th239</name>
    <dbReference type="NCBI Taxonomy" id="1094558"/>
    <lineage>
        <taxon>Bacteria</taxon>
        <taxon>Pseudomonadati</taxon>
        <taxon>Pseudomonadota</taxon>
        <taxon>Alphaproteobacteria</taxon>
        <taxon>Hyphomicrobiales</taxon>
        <taxon>Bartonellaceae</taxon>
        <taxon>Bartonella</taxon>
    </lineage>
</organism>
<comment type="similarity">
    <text evidence="1 10">Belongs to the precorrin methyltransferase family.</text>
</comment>
<dbReference type="AlphaFoldDB" id="J1JVF6"/>
<dbReference type="InterPro" id="IPR006366">
    <property type="entry name" value="CobA/CysG_C"/>
</dbReference>
<dbReference type="GO" id="GO:0009236">
    <property type="term" value="P:cobalamin biosynthetic process"/>
    <property type="evidence" value="ECO:0007669"/>
    <property type="project" value="UniProtKB-KW"/>
</dbReference>
<evidence type="ECO:0000256" key="2">
    <source>
        <dbReference type="ARBA" id="ARBA00012162"/>
    </source>
</evidence>
<sequence>MEAKQCFNLPDFNPGNVWLVGAGPGDPGLLTLHSVNAIQQADHILYDALVDPACLRLAKSDCFLEFAGKRGGQPSLKQNEITERMISLAKEGKRVLRLKGGDPFVFGRGGEEAVALAKAGICFRIVPGITAGIAGPAYAGIPVTHRSINQSVTFLTGHDSCGEIPSAFDWQAIAKASPVLVLYMAMKHIHDIADKLIQAGRDAHDPVVFVSNATMKNQEVVETTLKDIAQCVKKHKIFPPAIVIIGEVASMRSLLGWLPLNGNNGEV</sequence>
<dbReference type="Gene3D" id="3.30.950.10">
    <property type="entry name" value="Methyltransferase, Cobalt-precorrin-4 Transmethylase, Domain 2"/>
    <property type="match status" value="1"/>
</dbReference>
<keyword evidence="3" id="KW-0169">Cobalamin biosynthesis</keyword>
<dbReference type="InterPro" id="IPR014776">
    <property type="entry name" value="4pyrrole_Mease_sub2"/>
</dbReference>
<dbReference type="PANTHER" id="PTHR45790">
    <property type="entry name" value="SIROHEME SYNTHASE-RELATED"/>
    <property type="match status" value="1"/>
</dbReference>
<evidence type="ECO:0000256" key="7">
    <source>
        <dbReference type="ARBA" id="ARBA00023244"/>
    </source>
</evidence>
<evidence type="ECO:0000256" key="4">
    <source>
        <dbReference type="ARBA" id="ARBA00022603"/>
    </source>
</evidence>
<dbReference type="PANTHER" id="PTHR45790:SF3">
    <property type="entry name" value="S-ADENOSYL-L-METHIONINE-DEPENDENT UROPORPHYRINOGEN III METHYLTRANSFERASE, CHLOROPLASTIC"/>
    <property type="match status" value="1"/>
</dbReference>
<keyword evidence="7" id="KW-0627">Porphyrin biosynthesis</keyword>
<keyword evidence="5 10" id="KW-0808">Transferase</keyword>
<comment type="pathway">
    <text evidence="9">Cofactor biosynthesis; adenosylcobalamin biosynthesis; precorrin-2 from uroporphyrinogen III: step 1/1.</text>
</comment>
<dbReference type="GO" id="GO:0004851">
    <property type="term" value="F:uroporphyrin-III C-methyltransferase activity"/>
    <property type="evidence" value="ECO:0007669"/>
    <property type="project" value="UniProtKB-EC"/>
</dbReference>
<dbReference type="NCBIfam" id="NF004790">
    <property type="entry name" value="PRK06136.1"/>
    <property type="match status" value="1"/>
</dbReference>
<evidence type="ECO:0000259" key="11">
    <source>
        <dbReference type="Pfam" id="PF00590"/>
    </source>
</evidence>
<dbReference type="Proteomes" id="UP000008952">
    <property type="component" value="Unassembled WGS sequence"/>
</dbReference>
<evidence type="ECO:0000256" key="5">
    <source>
        <dbReference type="ARBA" id="ARBA00022679"/>
    </source>
</evidence>
<dbReference type="Gene3D" id="3.40.1010.10">
    <property type="entry name" value="Cobalt-precorrin-4 Transmethylase, Domain 1"/>
    <property type="match status" value="1"/>
</dbReference>
<evidence type="ECO:0000313" key="13">
    <source>
        <dbReference type="Proteomes" id="UP000008952"/>
    </source>
</evidence>
<dbReference type="GO" id="GO:0019354">
    <property type="term" value="P:siroheme biosynthetic process"/>
    <property type="evidence" value="ECO:0007669"/>
    <property type="project" value="UniProtKB-UniPathway"/>
</dbReference>
<keyword evidence="6" id="KW-0949">S-adenosyl-L-methionine</keyword>
<dbReference type="FunFam" id="3.40.1010.10:FF:000001">
    <property type="entry name" value="Siroheme synthase"/>
    <property type="match status" value="1"/>
</dbReference>
<reference evidence="12 13" key="1">
    <citation type="submission" date="2012-03" db="EMBL/GenBank/DDBJ databases">
        <title>The Genome Sequence of Bartonella tamiae Th239.</title>
        <authorList>
            <consortium name="The Broad Institute Genome Sequencing Platform"/>
            <consortium name="The Broad Institute Genome Sequencing Center for Infectious Disease"/>
            <person name="Feldgarden M."/>
            <person name="Kirby J."/>
            <person name="Kosoy M."/>
            <person name="Birtles R."/>
            <person name="Probert W.S."/>
            <person name="Chiaraviglio L."/>
            <person name="Young S.K."/>
            <person name="Zeng Q."/>
            <person name="Gargeya S."/>
            <person name="Fitzgerald M."/>
            <person name="Haas B."/>
            <person name="Abouelleil A."/>
            <person name="Alvarado L."/>
            <person name="Arachchi H.M."/>
            <person name="Berlin A."/>
            <person name="Chapman S.B."/>
            <person name="Gearin G."/>
            <person name="Goldberg J."/>
            <person name="Griggs A."/>
            <person name="Gujja S."/>
            <person name="Hansen M."/>
            <person name="Heiman D."/>
            <person name="Howarth C."/>
            <person name="Larimer J."/>
            <person name="Lui A."/>
            <person name="MacDonald P.J.P."/>
            <person name="McCowen C."/>
            <person name="Montmayeur A."/>
            <person name="Murphy C."/>
            <person name="Neiman D."/>
            <person name="Pearson M."/>
            <person name="Priest M."/>
            <person name="Roberts A."/>
            <person name="Saif S."/>
            <person name="Shea T."/>
            <person name="Sisk P."/>
            <person name="Stolte C."/>
            <person name="Sykes S."/>
            <person name="Wortman J."/>
            <person name="Nusbaum C."/>
            <person name="Birren B."/>
        </authorList>
    </citation>
    <scope>NUCLEOTIDE SEQUENCE [LARGE SCALE GENOMIC DNA]</scope>
    <source>
        <strain evidence="12 13">Th239</strain>
    </source>
</reference>
<dbReference type="FunFam" id="3.30.950.10:FF:000001">
    <property type="entry name" value="Siroheme synthase"/>
    <property type="match status" value="1"/>
</dbReference>
<evidence type="ECO:0000256" key="8">
    <source>
        <dbReference type="ARBA" id="ARBA00025705"/>
    </source>
</evidence>
<dbReference type="STRING" id="1094558.ME5_01473"/>
<dbReference type="SUPFAM" id="SSF53790">
    <property type="entry name" value="Tetrapyrrole methylase"/>
    <property type="match status" value="1"/>
</dbReference>
<dbReference type="EMBL" id="AIMB01000008">
    <property type="protein sequence ID" value="EJF88922.1"/>
    <property type="molecule type" value="Genomic_DNA"/>
</dbReference>
<dbReference type="InterPro" id="IPR003043">
    <property type="entry name" value="Uropor_MeTrfase_CS"/>
</dbReference>
<evidence type="ECO:0000256" key="3">
    <source>
        <dbReference type="ARBA" id="ARBA00022573"/>
    </source>
</evidence>
<dbReference type="InterPro" id="IPR000878">
    <property type="entry name" value="4pyrrol_Mease"/>
</dbReference>
<dbReference type="InterPro" id="IPR050161">
    <property type="entry name" value="Siro_Cobalamin_biosynth"/>
</dbReference>
<dbReference type="HOGENOM" id="CLU_011276_7_0_5"/>
<dbReference type="GO" id="GO:0032259">
    <property type="term" value="P:methylation"/>
    <property type="evidence" value="ECO:0007669"/>
    <property type="project" value="UniProtKB-KW"/>
</dbReference>
<dbReference type="PATRIC" id="fig|1094558.3.peg.1576"/>
<proteinExistence type="inferred from homology"/>
<dbReference type="RefSeq" id="WP_008039868.1">
    <property type="nucleotide sequence ID" value="NZ_JH725147.1"/>
</dbReference>
<dbReference type="EC" id="2.1.1.107" evidence="2"/>
<dbReference type="Pfam" id="PF00590">
    <property type="entry name" value="TP_methylase"/>
    <property type="match status" value="1"/>
</dbReference>
<dbReference type="eggNOG" id="COG0007">
    <property type="taxonomic scope" value="Bacteria"/>
</dbReference>
<gene>
    <name evidence="12" type="ORF">ME5_01473</name>
</gene>
<comment type="pathway">
    <text evidence="8">Porphyrin-containing compound metabolism; siroheme biosynthesis; precorrin-2 from uroporphyrinogen III: step 1/1.</text>
</comment>
<evidence type="ECO:0000256" key="9">
    <source>
        <dbReference type="ARBA" id="ARBA00060548"/>
    </source>
</evidence>
<dbReference type="UniPathway" id="UPA00262">
    <property type="reaction ID" value="UER00211"/>
</dbReference>
<dbReference type="CDD" id="cd11642">
    <property type="entry name" value="SUMT"/>
    <property type="match status" value="1"/>
</dbReference>
<protein>
    <recommendedName>
        <fullName evidence="2">uroporphyrinogen-III C-methyltransferase</fullName>
        <ecNumber evidence="2">2.1.1.107</ecNumber>
    </recommendedName>
</protein>
<accession>J1JVF6</accession>
<comment type="caution">
    <text evidence="12">The sequence shown here is derived from an EMBL/GenBank/DDBJ whole genome shotgun (WGS) entry which is preliminary data.</text>
</comment>
<evidence type="ECO:0000256" key="10">
    <source>
        <dbReference type="RuleBase" id="RU003960"/>
    </source>
</evidence>
<keyword evidence="13" id="KW-1185">Reference proteome</keyword>
<feature type="domain" description="Tetrapyrrole methylase" evidence="11">
    <location>
        <begin position="17"/>
        <end position="228"/>
    </location>
</feature>
<keyword evidence="4 10" id="KW-0489">Methyltransferase</keyword>
<dbReference type="OrthoDB" id="9815856at2"/>
<dbReference type="PROSITE" id="PS00840">
    <property type="entry name" value="SUMT_2"/>
    <property type="match status" value="1"/>
</dbReference>
<dbReference type="InterPro" id="IPR014777">
    <property type="entry name" value="4pyrrole_Mease_sub1"/>
</dbReference>
<dbReference type="NCBIfam" id="TIGR01469">
    <property type="entry name" value="cobA_cysG_Cterm"/>
    <property type="match status" value="1"/>
</dbReference>
<dbReference type="InterPro" id="IPR035996">
    <property type="entry name" value="4pyrrol_Methylase_sf"/>
</dbReference>
<evidence type="ECO:0000313" key="12">
    <source>
        <dbReference type="EMBL" id="EJF88922.1"/>
    </source>
</evidence>
<evidence type="ECO:0000256" key="6">
    <source>
        <dbReference type="ARBA" id="ARBA00022691"/>
    </source>
</evidence>
<name>J1JVF6_9HYPH</name>
<evidence type="ECO:0000256" key="1">
    <source>
        <dbReference type="ARBA" id="ARBA00005879"/>
    </source>
</evidence>